<dbReference type="Proteomes" id="UP000288246">
    <property type="component" value="Unassembled WGS sequence"/>
</dbReference>
<gene>
    <name evidence="2" type="ORF">CTKZ_07550</name>
</gene>
<evidence type="ECO:0008006" key="4">
    <source>
        <dbReference type="Google" id="ProtNLM"/>
    </source>
</evidence>
<dbReference type="InterPro" id="IPR015946">
    <property type="entry name" value="KH_dom-like_a/b"/>
</dbReference>
<dbReference type="Pfam" id="PF02566">
    <property type="entry name" value="OsmC"/>
    <property type="match status" value="1"/>
</dbReference>
<accession>A0A401UWY2</accession>
<evidence type="ECO:0000256" key="1">
    <source>
        <dbReference type="SAM" id="MobiDB-lite"/>
    </source>
</evidence>
<dbReference type="SUPFAM" id="SSF82784">
    <property type="entry name" value="OsmC-like"/>
    <property type="match status" value="1"/>
</dbReference>
<protein>
    <recommendedName>
        <fullName evidence="4">Peroxiredoxin</fullName>
    </recommendedName>
</protein>
<keyword evidence="3" id="KW-1185">Reference proteome</keyword>
<dbReference type="InterPro" id="IPR052707">
    <property type="entry name" value="OsmC_Ohr_Peroxiredoxin"/>
</dbReference>
<comment type="caution">
    <text evidence="2">The sequence shown here is derived from an EMBL/GenBank/DDBJ whole genome shotgun (WGS) entry which is preliminary data.</text>
</comment>
<organism evidence="2 3">
    <name type="scientific">Cellulomonas algicola</name>
    <dbReference type="NCBI Taxonomy" id="2071633"/>
    <lineage>
        <taxon>Bacteria</taxon>
        <taxon>Bacillati</taxon>
        <taxon>Actinomycetota</taxon>
        <taxon>Actinomycetes</taxon>
        <taxon>Micrococcales</taxon>
        <taxon>Cellulomonadaceae</taxon>
        <taxon>Cellulomonas</taxon>
    </lineage>
</organism>
<dbReference type="PANTHER" id="PTHR42830:SF2">
    <property type="entry name" value="OSMC_OHR FAMILY PROTEIN"/>
    <property type="match status" value="1"/>
</dbReference>
<evidence type="ECO:0000313" key="2">
    <source>
        <dbReference type="EMBL" id="GCD19193.1"/>
    </source>
</evidence>
<dbReference type="EMBL" id="BHYL01000054">
    <property type="protein sequence ID" value="GCD19193.1"/>
    <property type="molecule type" value="Genomic_DNA"/>
</dbReference>
<name>A0A401UWY2_9CELL</name>
<dbReference type="InterPro" id="IPR003718">
    <property type="entry name" value="OsmC/Ohr_fam"/>
</dbReference>
<dbReference type="AlphaFoldDB" id="A0A401UWY2"/>
<sequence>MPDRCRPPDRPSVGVGARRRAYGYGDRMGPLHTYAIDVTWTGAGTRGTASYTSYSRDHDVQIGSKPPLPGSSDPAFRGDPGRYSPEELFVASIAQCHMLWFLHLAAVEGVVVVAYRDEAVGTMRVEAAGHGQFTEVVLRPRVTVAHGRHLPDGSPVTDDVLGRLHHATHEHCFIARSVNFPVRHEPTTVRFAPAVPKAAPTDAPAPASAPGT</sequence>
<reference evidence="2 3" key="1">
    <citation type="submission" date="2018-11" db="EMBL/GenBank/DDBJ databases">
        <title>Draft genome sequence of Cellulomonas takizawaensis strain TKZ-21.</title>
        <authorList>
            <person name="Yamamura H."/>
            <person name="Hayashi T."/>
            <person name="Hamada M."/>
            <person name="Serisawa Y."/>
            <person name="Matsuyama K."/>
            <person name="Nakagawa Y."/>
            <person name="Otoguro M."/>
            <person name="Yanagida F."/>
            <person name="Hayakawa M."/>
        </authorList>
    </citation>
    <scope>NUCLEOTIDE SEQUENCE [LARGE SCALE GENOMIC DNA]</scope>
    <source>
        <strain evidence="2 3">TKZ-21</strain>
    </source>
</reference>
<feature type="region of interest" description="Disordered" evidence="1">
    <location>
        <begin position="55"/>
        <end position="79"/>
    </location>
</feature>
<dbReference type="Gene3D" id="3.30.300.20">
    <property type="match status" value="1"/>
</dbReference>
<dbReference type="PANTHER" id="PTHR42830">
    <property type="entry name" value="OSMOTICALLY INDUCIBLE FAMILY PROTEIN"/>
    <property type="match status" value="1"/>
</dbReference>
<proteinExistence type="predicted"/>
<evidence type="ECO:0000313" key="3">
    <source>
        <dbReference type="Proteomes" id="UP000288246"/>
    </source>
</evidence>
<dbReference type="InterPro" id="IPR036102">
    <property type="entry name" value="OsmC/Ohrsf"/>
</dbReference>